<reference evidence="6 7" key="2">
    <citation type="journal article" date="2022" name="Mar. Drugs">
        <title>Bioassay-Guided Fractionation Leads to the Detection of Cholic Acid Generated by the Rare Thalassomonas sp.</title>
        <authorList>
            <person name="Pheiffer F."/>
            <person name="Schneider Y.K."/>
            <person name="Hansen E.H."/>
            <person name="Andersen J.H."/>
            <person name="Isaksson J."/>
            <person name="Busche T."/>
            <person name="R C."/>
            <person name="Kalinowski J."/>
            <person name="Zyl L.V."/>
            <person name="Trindade M."/>
        </authorList>
    </citation>
    <scope>NUCLEOTIDE SEQUENCE [LARGE SCALE GENOMIC DNA]</scope>
    <source>
        <strain evidence="6 7">A5K-106</strain>
    </source>
</reference>
<dbReference type="InterPro" id="IPR007346">
    <property type="entry name" value="Endonuclease-I"/>
</dbReference>
<proteinExistence type="inferred from homology"/>
<gene>
    <name evidence="6" type="ORF">SG35_004770</name>
</gene>
<keyword evidence="4" id="KW-0732">Signal</keyword>
<comment type="similarity">
    <text evidence="1">Belongs to the EndA/NucM nuclease family.</text>
</comment>
<evidence type="ECO:0000313" key="6">
    <source>
        <dbReference type="EMBL" id="WDD99979.1"/>
    </source>
</evidence>
<evidence type="ECO:0000313" key="7">
    <source>
        <dbReference type="Proteomes" id="UP000032568"/>
    </source>
</evidence>
<protein>
    <submittedName>
        <fullName evidence="6">Endonuclease</fullName>
    </submittedName>
</protein>
<dbReference type="PANTHER" id="PTHR33607:SF2">
    <property type="entry name" value="ENDONUCLEASE-1"/>
    <property type="match status" value="1"/>
</dbReference>
<dbReference type="Proteomes" id="UP000032568">
    <property type="component" value="Chromosome"/>
</dbReference>
<feature type="chain" id="PRO_5042130655" evidence="4">
    <location>
        <begin position="26"/>
        <end position="545"/>
    </location>
</feature>
<dbReference type="SUPFAM" id="SSF54060">
    <property type="entry name" value="His-Me finger endonucleases"/>
    <property type="match status" value="1"/>
</dbReference>
<accession>A0AAE9YRN0</accession>
<dbReference type="GO" id="GO:0016798">
    <property type="term" value="F:hydrolase activity, acting on glycosyl bonds"/>
    <property type="evidence" value="ECO:0007669"/>
    <property type="project" value="InterPro"/>
</dbReference>
<name>A0AAE9YRN0_9GAMM</name>
<dbReference type="AlphaFoldDB" id="A0AAE9YRN0"/>
<evidence type="ECO:0000256" key="1">
    <source>
        <dbReference type="ARBA" id="ARBA00006429"/>
    </source>
</evidence>
<dbReference type="PANTHER" id="PTHR33607">
    <property type="entry name" value="ENDONUCLEASE-1"/>
    <property type="match status" value="1"/>
</dbReference>
<keyword evidence="7" id="KW-1185">Reference proteome</keyword>
<organism evidence="6 7">
    <name type="scientific">Thalassomonas actiniarum</name>
    <dbReference type="NCBI Taxonomy" id="485447"/>
    <lineage>
        <taxon>Bacteria</taxon>
        <taxon>Pseudomonadati</taxon>
        <taxon>Pseudomonadota</taxon>
        <taxon>Gammaproteobacteria</taxon>
        <taxon>Alteromonadales</taxon>
        <taxon>Colwelliaceae</taxon>
        <taxon>Thalassomonas</taxon>
    </lineage>
</organism>
<reference evidence="6 7" key="1">
    <citation type="journal article" date="2015" name="Genome Announc.">
        <title>Draft Genome Sequences of Marine Isolates of Thalassomonas viridans and Thalassomonas actiniarum.</title>
        <authorList>
            <person name="Olonade I."/>
            <person name="van Zyl L.J."/>
            <person name="Trindade M."/>
        </authorList>
    </citation>
    <scope>NUCLEOTIDE SEQUENCE [LARGE SCALE GENOMIC DNA]</scope>
    <source>
        <strain evidence="6 7">A5K-106</strain>
    </source>
</reference>
<dbReference type="KEGG" id="tact:SG35_004770"/>
<keyword evidence="2" id="KW-0540">Nuclease</keyword>
<dbReference type="InterPro" id="IPR008979">
    <property type="entry name" value="Galactose-bd-like_sf"/>
</dbReference>
<dbReference type="EMBL" id="CP059735">
    <property type="protein sequence ID" value="WDD99979.1"/>
    <property type="molecule type" value="Genomic_DNA"/>
</dbReference>
<dbReference type="Gene3D" id="2.60.120.260">
    <property type="entry name" value="Galactose-binding domain-like"/>
    <property type="match status" value="1"/>
</dbReference>
<evidence type="ECO:0000256" key="3">
    <source>
        <dbReference type="ARBA" id="ARBA00022801"/>
    </source>
</evidence>
<dbReference type="InterPro" id="IPR044925">
    <property type="entry name" value="His-Me_finger_sf"/>
</dbReference>
<dbReference type="InterPro" id="IPR003305">
    <property type="entry name" value="CenC_carb-bd"/>
</dbReference>
<dbReference type="SUPFAM" id="SSF49785">
    <property type="entry name" value="Galactose-binding domain-like"/>
    <property type="match status" value="1"/>
</dbReference>
<evidence type="ECO:0000259" key="5">
    <source>
        <dbReference type="Pfam" id="PF02018"/>
    </source>
</evidence>
<evidence type="ECO:0000256" key="4">
    <source>
        <dbReference type="SAM" id="SignalP"/>
    </source>
</evidence>
<evidence type="ECO:0000256" key="2">
    <source>
        <dbReference type="ARBA" id="ARBA00022722"/>
    </source>
</evidence>
<feature type="domain" description="CBM-cenC" evidence="5">
    <location>
        <begin position="27"/>
        <end position="140"/>
    </location>
</feature>
<dbReference type="Pfam" id="PF04231">
    <property type="entry name" value="Endonuclease_1"/>
    <property type="match status" value="1"/>
</dbReference>
<keyword evidence="6" id="KW-0255">Endonuclease</keyword>
<keyword evidence="3" id="KW-0378">Hydrolase</keyword>
<sequence length="545" mass="58428">MRKTMKNNSLNALCLLTLLSGSAMAEVTNGSFENWTSGSPDSWTTIDSGLSVSQEGSIVKSGSSAAAITVNTGTQSSTDFRQSVALVSGQTYNFSTWVYHTEGGVKARLYVNGYQGYSNESLVNQWQQISYTYTATATGNVDVGLRFYDVTGFDGSETVYVDDFEPTTADNGGGNGGSCANTEATLALTTDGYASETSWTLKTSSGTTVASSSTLANNTTYNETFCLTDGDYTFTISDSYGDGICCEFGNGSYALTSGGSTLASGSTFTSSDSTNFTIGAGGGDNGGGTGVGNYYDSITTQTGYTLKTALHNLINNHTTRGYSAIWTFYSSNALDTYYENDGTILDIYSENPNGSDPYNFTKVSNQCGSYSGEGDCYNREHSFPRSWFGGDIEPMNSDIHHIFATDGKVNSVRSSFPYGEVASATYTSSNGSKLGSAASSLGYSGTVFEPIDEFKGDLARAYFYMATRYQDQIASWQSISSYGNAVLDGSTTAVFEPWVISMLLSWHANDPVSQKEIDRNDAAHTHQGNRNPFVDHPEYVSKIWN</sequence>
<feature type="signal peptide" evidence="4">
    <location>
        <begin position="1"/>
        <end position="25"/>
    </location>
</feature>
<dbReference type="GO" id="GO:0004519">
    <property type="term" value="F:endonuclease activity"/>
    <property type="evidence" value="ECO:0007669"/>
    <property type="project" value="UniProtKB-KW"/>
</dbReference>
<dbReference type="Pfam" id="PF02018">
    <property type="entry name" value="CBM_4_9"/>
    <property type="match status" value="1"/>
</dbReference>